<dbReference type="EMBL" id="CP053921">
    <property type="protein sequence ID" value="QKG70105.1"/>
    <property type="molecule type" value="Genomic_DNA"/>
</dbReference>
<evidence type="ECO:0000313" key="1">
    <source>
        <dbReference type="EMBL" id="QKG70105.1"/>
    </source>
</evidence>
<keyword evidence="2" id="KW-1185">Reference proteome</keyword>
<dbReference type="RefSeq" id="WP_173211991.1">
    <property type="nucleotide sequence ID" value="NZ_CP053921.1"/>
</dbReference>
<evidence type="ECO:0008006" key="3">
    <source>
        <dbReference type="Google" id="ProtNLM"/>
    </source>
</evidence>
<dbReference type="KEGG" id="emv:HQR01_01260"/>
<dbReference type="AlphaFoldDB" id="A0A7D4C1Y4"/>
<gene>
    <name evidence="1" type="ORF">HQR01_01260</name>
</gene>
<dbReference type="Proteomes" id="UP000504693">
    <property type="component" value="Chromosome"/>
</dbReference>
<accession>A0A7D4C1Y4</accession>
<organism evidence="1 2">
    <name type="scientific">Erythrobacter mangrovi</name>
    <dbReference type="NCBI Taxonomy" id="2739433"/>
    <lineage>
        <taxon>Bacteria</taxon>
        <taxon>Pseudomonadati</taxon>
        <taxon>Pseudomonadota</taxon>
        <taxon>Alphaproteobacteria</taxon>
        <taxon>Sphingomonadales</taxon>
        <taxon>Erythrobacteraceae</taxon>
        <taxon>Erythrobacter/Porphyrobacter group</taxon>
        <taxon>Erythrobacter</taxon>
    </lineage>
</organism>
<proteinExistence type="predicted"/>
<reference evidence="1 2" key="1">
    <citation type="submission" date="2020-05" db="EMBL/GenBank/DDBJ databases">
        <title>Erythrobacter mangrovi sp. nov., isolated from rhizosphere soil of mangrove plant (Kandelia candel).</title>
        <authorList>
            <person name="Ye Y.H."/>
        </authorList>
    </citation>
    <scope>NUCLEOTIDE SEQUENCE [LARGE SCALE GENOMIC DNA]</scope>
    <source>
        <strain evidence="1 2">EB310</strain>
    </source>
</reference>
<protein>
    <recommendedName>
        <fullName evidence="3">Anti-sigma factor</fullName>
    </recommendedName>
</protein>
<name>A0A7D4C1Y4_9SPHN</name>
<evidence type="ECO:0000313" key="2">
    <source>
        <dbReference type="Proteomes" id="UP000504693"/>
    </source>
</evidence>
<sequence length="231" mass="24469">MTITPEELTAFADGELSGEREAQIAAAIEADPELARKVAAHRALKARLAGHFDPIVEQPVPEALATMLQPKLAEVVDLAAARERIEARRTLPRWGWVVGPALAASLALAMFLPRGGEVQEGYADAQLASTLDSQLVADQPVSAETRILLSFRNDAGRYCRAFSGKEGGGIACRDDEGWKLEALGKGSTTASTDYRMAGAGEAELLARAQEMAKGPALDAQAEASAKASGWR</sequence>